<accession>A0ABQ4JTT4</accession>
<feature type="region of interest" description="Disordered" evidence="1">
    <location>
        <begin position="38"/>
        <end position="71"/>
    </location>
</feature>
<comment type="caution">
    <text evidence="2">The sequence shown here is derived from an EMBL/GenBank/DDBJ whole genome shotgun (WGS) entry which is preliminary data.</text>
</comment>
<dbReference type="Proteomes" id="UP000677457">
    <property type="component" value="Unassembled WGS sequence"/>
</dbReference>
<gene>
    <name evidence="2" type="ORF">Sar04_31260</name>
</gene>
<evidence type="ECO:0000256" key="1">
    <source>
        <dbReference type="SAM" id="MobiDB-lite"/>
    </source>
</evidence>
<evidence type="ECO:0000313" key="2">
    <source>
        <dbReference type="EMBL" id="GIM86390.1"/>
    </source>
</evidence>
<protein>
    <submittedName>
        <fullName evidence="2">Uncharacterized protein</fullName>
    </submittedName>
</protein>
<sequence length="71" mass="7715">MTVTDPLTYAIDVLTPVTADSPARSVVAGLQVTRDLGDRLPGFAHDPHRSRAEPRIEPASRLSHEPLSLRS</sequence>
<name>A0ABQ4JTT4_SALAC</name>
<evidence type="ECO:0000313" key="3">
    <source>
        <dbReference type="Proteomes" id="UP000677457"/>
    </source>
</evidence>
<keyword evidence="3" id="KW-1185">Reference proteome</keyword>
<feature type="compositionally biased region" description="Basic and acidic residues" evidence="1">
    <location>
        <begin position="45"/>
        <end position="64"/>
    </location>
</feature>
<reference evidence="2 3" key="1">
    <citation type="submission" date="2021-03" db="EMBL/GenBank/DDBJ databases">
        <title>Whole genome shotgun sequence of Salinispora arenicola NBRC 105043.</title>
        <authorList>
            <person name="Komaki H."/>
            <person name="Tamura T."/>
        </authorList>
    </citation>
    <scope>NUCLEOTIDE SEQUENCE [LARGE SCALE GENOMIC DNA]</scope>
    <source>
        <strain evidence="2 3">NBRC 105043</strain>
    </source>
</reference>
<proteinExistence type="predicted"/>
<dbReference type="EMBL" id="BOQM01000023">
    <property type="protein sequence ID" value="GIM86390.1"/>
    <property type="molecule type" value="Genomic_DNA"/>
</dbReference>
<organism evidence="2 3">
    <name type="scientific">Salinispora arenicola</name>
    <dbReference type="NCBI Taxonomy" id="168697"/>
    <lineage>
        <taxon>Bacteria</taxon>
        <taxon>Bacillati</taxon>
        <taxon>Actinomycetota</taxon>
        <taxon>Actinomycetes</taxon>
        <taxon>Micromonosporales</taxon>
        <taxon>Micromonosporaceae</taxon>
        <taxon>Salinispora</taxon>
    </lineage>
</organism>